<evidence type="ECO:0000256" key="9">
    <source>
        <dbReference type="ARBA" id="ARBA00023201"/>
    </source>
</evidence>
<keyword evidence="9" id="KW-0739">Sodium transport</keyword>
<dbReference type="AlphaFoldDB" id="A0A183CYK5"/>
<dbReference type="GO" id="GO:0015385">
    <property type="term" value="F:sodium:proton antiporter activity"/>
    <property type="evidence" value="ECO:0007669"/>
    <property type="project" value="InterPro"/>
</dbReference>
<evidence type="ECO:0000256" key="4">
    <source>
        <dbReference type="ARBA" id="ARBA00022692"/>
    </source>
</evidence>
<dbReference type="GO" id="GO:0005886">
    <property type="term" value="C:plasma membrane"/>
    <property type="evidence" value="ECO:0007669"/>
    <property type="project" value="UniProtKB-SubCell"/>
</dbReference>
<dbReference type="OrthoDB" id="441412at2759"/>
<dbReference type="Pfam" id="PF00999">
    <property type="entry name" value="Na_H_Exchanger"/>
    <property type="match status" value="1"/>
</dbReference>
<comment type="subcellular location">
    <subcellularLocation>
        <location evidence="1">Cell membrane</location>
        <topology evidence="1">Multi-pass membrane protein</topology>
    </subcellularLocation>
</comment>
<keyword evidence="13" id="KW-1185">Reference proteome</keyword>
<dbReference type="GO" id="GO:0051453">
    <property type="term" value="P:regulation of intracellular pH"/>
    <property type="evidence" value="ECO:0007669"/>
    <property type="project" value="TreeGrafter"/>
</dbReference>
<reference evidence="12 13" key="2">
    <citation type="submission" date="2018-11" db="EMBL/GenBank/DDBJ databases">
        <authorList>
            <consortium name="Pathogen Informatics"/>
        </authorList>
    </citation>
    <scope>NUCLEOTIDE SEQUENCE [LARGE SCALE GENOMIC DNA]</scope>
</reference>
<evidence type="ECO:0000259" key="11">
    <source>
        <dbReference type="Pfam" id="PF00999"/>
    </source>
</evidence>
<dbReference type="Gene3D" id="6.10.140.1330">
    <property type="match status" value="1"/>
</dbReference>
<protein>
    <submittedName>
        <fullName evidence="14">Na_H_Exchanger domain-containing protein</fullName>
    </submittedName>
</protein>
<keyword evidence="2" id="KW-0813">Transport</keyword>
<reference evidence="14" key="1">
    <citation type="submission" date="2016-06" db="UniProtKB">
        <authorList>
            <consortium name="WormBaseParasite"/>
        </authorList>
    </citation>
    <scope>IDENTIFICATION</scope>
</reference>
<keyword evidence="8 10" id="KW-0472">Membrane</keyword>
<keyword evidence="5 10" id="KW-1133">Transmembrane helix</keyword>
<organism evidence="14">
    <name type="scientific">Gongylonema pulchrum</name>
    <dbReference type="NCBI Taxonomy" id="637853"/>
    <lineage>
        <taxon>Eukaryota</taxon>
        <taxon>Metazoa</taxon>
        <taxon>Ecdysozoa</taxon>
        <taxon>Nematoda</taxon>
        <taxon>Chromadorea</taxon>
        <taxon>Rhabditida</taxon>
        <taxon>Spirurina</taxon>
        <taxon>Spiruromorpha</taxon>
        <taxon>Spiruroidea</taxon>
        <taxon>Gongylonematidae</taxon>
        <taxon>Gongylonema</taxon>
    </lineage>
</organism>
<dbReference type="PANTHER" id="PTHR10110">
    <property type="entry name" value="SODIUM/HYDROGEN EXCHANGER"/>
    <property type="match status" value="1"/>
</dbReference>
<evidence type="ECO:0000256" key="6">
    <source>
        <dbReference type="ARBA" id="ARBA00023053"/>
    </source>
</evidence>
<accession>A0A183CYK5</accession>
<evidence type="ECO:0000256" key="2">
    <source>
        <dbReference type="ARBA" id="ARBA00022448"/>
    </source>
</evidence>
<evidence type="ECO:0000256" key="7">
    <source>
        <dbReference type="ARBA" id="ARBA00023065"/>
    </source>
</evidence>
<dbReference type="Proteomes" id="UP000271098">
    <property type="component" value="Unassembled WGS sequence"/>
</dbReference>
<feature type="transmembrane region" description="Helical" evidence="10">
    <location>
        <begin position="155"/>
        <end position="180"/>
    </location>
</feature>
<evidence type="ECO:0000256" key="10">
    <source>
        <dbReference type="SAM" id="Phobius"/>
    </source>
</evidence>
<keyword evidence="6" id="KW-0915">Sodium</keyword>
<evidence type="ECO:0000256" key="8">
    <source>
        <dbReference type="ARBA" id="ARBA00023136"/>
    </source>
</evidence>
<dbReference type="InterPro" id="IPR006153">
    <property type="entry name" value="Cation/H_exchanger_TM"/>
</dbReference>
<proteinExistence type="predicted"/>
<feature type="transmembrane region" description="Helical" evidence="10">
    <location>
        <begin position="106"/>
        <end position="135"/>
    </location>
</feature>
<evidence type="ECO:0000256" key="3">
    <source>
        <dbReference type="ARBA" id="ARBA00022475"/>
    </source>
</evidence>
<evidence type="ECO:0000256" key="5">
    <source>
        <dbReference type="ARBA" id="ARBA00022989"/>
    </source>
</evidence>
<feature type="domain" description="Cation/H+ exchanger transmembrane" evidence="11">
    <location>
        <begin position="1"/>
        <end position="191"/>
    </location>
</feature>
<evidence type="ECO:0000256" key="1">
    <source>
        <dbReference type="ARBA" id="ARBA00004651"/>
    </source>
</evidence>
<dbReference type="GO" id="GO:0015386">
    <property type="term" value="F:potassium:proton antiporter activity"/>
    <property type="evidence" value="ECO:0007669"/>
    <property type="project" value="TreeGrafter"/>
</dbReference>
<evidence type="ECO:0000313" key="12">
    <source>
        <dbReference type="EMBL" id="VDK30352.1"/>
    </source>
</evidence>
<evidence type="ECO:0000313" key="13">
    <source>
        <dbReference type="Proteomes" id="UP000271098"/>
    </source>
</evidence>
<dbReference type="EMBL" id="UYRT01001913">
    <property type="protein sequence ID" value="VDK30352.1"/>
    <property type="molecule type" value="Genomic_DNA"/>
</dbReference>
<keyword evidence="4 10" id="KW-0812">Transmembrane</keyword>
<evidence type="ECO:0000313" key="14">
    <source>
        <dbReference type="WBParaSite" id="GPUH_0000154901-mRNA-1"/>
    </source>
</evidence>
<dbReference type="GO" id="GO:0098719">
    <property type="term" value="P:sodium ion import across plasma membrane"/>
    <property type="evidence" value="ECO:0007669"/>
    <property type="project" value="TreeGrafter"/>
</dbReference>
<keyword evidence="7" id="KW-0406">Ion transport</keyword>
<keyword evidence="3" id="KW-1003">Cell membrane</keyword>
<feature type="transmembrane region" description="Helical" evidence="10">
    <location>
        <begin position="65"/>
        <end position="94"/>
    </location>
</feature>
<dbReference type="PANTHER" id="PTHR10110:SF86">
    <property type="entry name" value="SODIUM_HYDROGEN EXCHANGER 7"/>
    <property type="match status" value="1"/>
</dbReference>
<sequence>MGAILAATDPVAVVAILEDIGAPQRIRILVEGESLLNDGLAIFIYQILLNFVLKEVNLPSYPYTLVHYVAMCISCVVISPVLGYTSAHLSILIIRHGITEEKRIQMFLVISVYFVWQLGEVTRGSAAVATVFYGVTLNYLRERLNPKSVELTLQIWTTFGYWANCIVFMFSGYAIGLLLFSNPVEVLALILERNAFYSFVIQPCSQQFLCVFAVQH</sequence>
<name>A0A183CYK5_9BILA</name>
<gene>
    <name evidence="12" type="ORF">GPUH_LOCUS1547</name>
</gene>
<dbReference type="InterPro" id="IPR018422">
    <property type="entry name" value="Cation/H_exchanger_CPA1"/>
</dbReference>
<dbReference type="WBParaSite" id="GPUH_0000154901-mRNA-1">
    <property type="protein sequence ID" value="GPUH_0000154901-mRNA-1"/>
    <property type="gene ID" value="GPUH_0000154901"/>
</dbReference>